<dbReference type="PANTHER" id="PTHR33840:SF1">
    <property type="entry name" value="TLE1 PHOSPHOLIPASE DOMAIN-CONTAINING PROTEIN"/>
    <property type="match status" value="1"/>
</dbReference>
<reference evidence="2" key="1">
    <citation type="submission" date="2021-01" db="EMBL/GenBank/DDBJ databases">
        <authorList>
            <person name="Kaushik A."/>
        </authorList>
    </citation>
    <scope>NUCLEOTIDE SEQUENCE</scope>
    <source>
        <strain evidence="2">AG2-2IIIB</strain>
    </source>
</reference>
<dbReference type="Proteomes" id="UP000663843">
    <property type="component" value="Unassembled WGS sequence"/>
</dbReference>
<dbReference type="EMBL" id="CAJMWT010001489">
    <property type="protein sequence ID" value="CAE6404999.1"/>
    <property type="molecule type" value="Genomic_DNA"/>
</dbReference>
<feature type="domain" description="T6SS Phospholipase effector Tle1-like catalytic" evidence="1">
    <location>
        <begin position="25"/>
        <end position="291"/>
    </location>
</feature>
<evidence type="ECO:0000313" key="2">
    <source>
        <dbReference type="EMBL" id="CAE6404999.1"/>
    </source>
</evidence>
<evidence type="ECO:0000259" key="1">
    <source>
        <dbReference type="Pfam" id="PF09994"/>
    </source>
</evidence>
<name>A0A8H2WWI5_9AGAM</name>
<sequence length="421" mass="48087">MPVTASRPTNTYSRPDHLRPAIEPKDILVFMDGTGKDGHLDPGTQNLPTNVWRLYKLADTAPKERSKRKRICLYIPGIGSARNSLAIKRWLIQVYGSRIVDQVMLAWEYIHINYREGDRIYLFGYSRGAFAARKVASLLNRMGLSDAGRNFLEKWRQCERTLPWNPELVPSKPIPVHCIGVWDTVGAVYSPVFRLRQNVIGTPDTESVASSVPRSSIYSSSFIFRFPPNLVYAFHALAFHENRMRFRVNLFERPGKGIALKQVWFPGSHSDVGGGGKEIDLPKISLLWLLGELRPHLNIGDGNTQYPETKRLKPSDAYHESKWKQLVDRCETRLDSKALRKNDLVHISVNDVDEGSAQARKRRNYSLLNILDLAFLGLQTVALNQLERELFHTRLRKSVRSLRRMLLVANYIHMQIVSSAC</sequence>
<organism evidence="2 3">
    <name type="scientific">Rhizoctonia solani</name>
    <dbReference type="NCBI Taxonomy" id="456999"/>
    <lineage>
        <taxon>Eukaryota</taxon>
        <taxon>Fungi</taxon>
        <taxon>Dikarya</taxon>
        <taxon>Basidiomycota</taxon>
        <taxon>Agaricomycotina</taxon>
        <taxon>Agaricomycetes</taxon>
        <taxon>Cantharellales</taxon>
        <taxon>Ceratobasidiaceae</taxon>
        <taxon>Rhizoctonia</taxon>
    </lineage>
</organism>
<evidence type="ECO:0000313" key="3">
    <source>
        <dbReference type="Proteomes" id="UP000663843"/>
    </source>
</evidence>
<comment type="caution">
    <text evidence="2">The sequence shown here is derived from an EMBL/GenBank/DDBJ whole genome shotgun (WGS) entry which is preliminary data.</text>
</comment>
<protein>
    <recommendedName>
        <fullName evidence="1">T6SS Phospholipase effector Tle1-like catalytic domain-containing protein</fullName>
    </recommendedName>
</protein>
<dbReference type="Pfam" id="PF09994">
    <property type="entry name" value="T6SS_Tle1-like_cat"/>
    <property type="match status" value="1"/>
</dbReference>
<dbReference type="AlphaFoldDB" id="A0A8H2WWI5"/>
<dbReference type="InterPro" id="IPR018712">
    <property type="entry name" value="Tle1-like_cat"/>
</dbReference>
<dbReference type="PANTHER" id="PTHR33840">
    <property type="match status" value="1"/>
</dbReference>
<proteinExistence type="predicted"/>
<accession>A0A8H2WWI5</accession>
<dbReference type="InterPro" id="IPR029058">
    <property type="entry name" value="AB_hydrolase_fold"/>
</dbReference>
<gene>
    <name evidence="2" type="ORF">RDB_LOCUS38995</name>
</gene>
<dbReference type="SUPFAM" id="SSF53474">
    <property type="entry name" value="alpha/beta-Hydrolases"/>
    <property type="match status" value="1"/>
</dbReference>